<dbReference type="SUPFAM" id="SSF50965">
    <property type="entry name" value="Galactose oxidase, central domain"/>
    <property type="match status" value="1"/>
</dbReference>
<feature type="transmembrane region" description="Helical" evidence="1">
    <location>
        <begin position="1159"/>
        <end position="1186"/>
    </location>
</feature>
<keyword evidence="1" id="KW-0812">Transmembrane</keyword>
<dbReference type="InterPro" id="IPR048265">
    <property type="entry name" value="Rax2-like_third"/>
</dbReference>
<keyword evidence="1" id="KW-1133">Transmembrane helix</keyword>
<dbReference type="PANTHER" id="PTHR31778:SF2">
    <property type="entry name" value="BUD SITE SELECTION PROTEIN RAX2"/>
    <property type="match status" value="1"/>
</dbReference>
<proteinExistence type="predicted"/>
<dbReference type="InterPro" id="IPR024982">
    <property type="entry name" value="Rax2-like_C"/>
</dbReference>
<dbReference type="OrthoDB" id="2503993at2759"/>
<feature type="chain" id="PRO_5034905244" evidence="2">
    <location>
        <begin position="36"/>
        <end position="1229"/>
    </location>
</feature>
<feature type="signal peptide" evidence="2">
    <location>
        <begin position="1"/>
        <end position="35"/>
    </location>
</feature>
<dbReference type="Pfam" id="PF12768">
    <property type="entry name" value="Rax2"/>
    <property type="match status" value="1"/>
</dbReference>
<feature type="domain" description="Rax2-like second" evidence="4">
    <location>
        <begin position="228"/>
        <end position="375"/>
    </location>
</feature>
<sequence length="1229" mass="127995">MRKLSSSLASRVGKLAISSCLLLAALLPIAPEASAANFSPIASPNLDLSKLGRVALAGDFDAISLYEYAGQNENILDPNAGALLTRFPNGAFDNIAQTDGNILTMCPFVANGTLQGVVLGGNFTSVGGVAANGIALFNPNTSNITALPGLTGQVYSLYCDPDAGRVIVGGSFTGGGASNAIVWITGWTNMPFAGFNGPVSSIVKASNGNIIFGGKFDGLGNTTTPKEKDVQVIPVSSANITSNPASGTPGFSDPRNIVCKTGATDGPGNTWLLADNVPGFWQADFGFGFEPSKLRLYNTKQDGRGTKTWRFTALPINGIMNFTYTTATGESAHCDAQCPLPQNNISYQDFHFVNTVGMNSFRIDISDWYGSGGGLSGIELFENDIYSFAINDFNEPACDGVSTGANSTKTGTAWTVTPSGQSNSEYLTAVLVGDNISPEEATVVFEPDIKQSGNYSITVFTPGCVGDGTCATRGIVNITGTVALPTRASQSPISTQLYQTNDFDKYDQVYFGYVDANSNGFRPTITLSPSAGQSGPLTVVAQRVRFNLFKPATGDLNGLFEYNMSQQVVDTDFSSSAIDTAGASLSPSLAPVTSLVVDGDTLYVAGNFSGSDFSNIFSISSGNATSLAGGGLNSQVMTMYQNGSTIYVGGNFTNTQDNKSTGLKGVAAYSTTNNAWQALGAGVNGVVMYIVPFTLNITANQPESVLGISGSFDSVFGFGSNNTFSVQNFAVWVPSHQNWLHNINVSTISIQGELMAQTEVPGSSPLFSGDVSSQALGASGAVQLTNNNGLALQQYPIQVQDQPSTPSLKRAISNQQNITGAVTGLIYTENNLDITIIAGNFAATGSDGSNITNLLFVNGSNSDHVTGMPSGIAADSVFTSLATYKTTLFIGGSISGTVNGNSVSGLVLYDLSAAAFSAAQPAGLQGTNVSVNAIAPQPNSVNVYVGGNFESAGALTCPSVCLWNTDRSQWISPGTGLTGSVSSMTWISNTHMVIAGNLTLGGNSTTMVTFNSQNNQFTEFTGAGSVPGPVTALCPANSDGSQFWVAGTANNGSAFIERFDGKQWLSASEGLGAGTTIRGLQVLSLTKNHDSTSLISNNQALLVLGQINVTSFGNASAVLFNGTTFTPFVLSTSDGAPGSLSQAFVQYPQNFFKSSGKKLALGFIVLIGLAIALALTFLLVVAGIVAERMRRRSQGYMPANTQMFDKNSNLNRIPPEHLFGSLHGSGQRL</sequence>
<feature type="domain" description="Rax2-like third" evidence="5">
    <location>
        <begin position="386"/>
        <end position="548"/>
    </location>
</feature>
<protein>
    <submittedName>
        <fullName evidence="6">Uncharacterized protein</fullName>
    </submittedName>
</protein>
<dbReference type="EMBL" id="KV750189">
    <property type="protein sequence ID" value="OCL05877.1"/>
    <property type="molecule type" value="Genomic_DNA"/>
</dbReference>
<reference evidence="6 7" key="1">
    <citation type="journal article" date="2016" name="Nat. Commun.">
        <title>Ectomycorrhizal ecology is imprinted in the genome of the dominant symbiotic fungus Cenococcum geophilum.</title>
        <authorList>
            <consortium name="DOE Joint Genome Institute"/>
            <person name="Peter M."/>
            <person name="Kohler A."/>
            <person name="Ohm R.A."/>
            <person name="Kuo A."/>
            <person name="Krutzmann J."/>
            <person name="Morin E."/>
            <person name="Arend M."/>
            <person name="Barry K.W."/>
            <person name="Binder M."/>
            <person name="Choi C."/>
            <person name="Clum A."/>
            <person name="Copeland A."/>
            <person name="Grisel N."/>
            <person name="Haridas S."/>
            <person name="Kipfer T."/>
            <person name="LaButti K."/>
            <person name="Lindquist E."/>
            <person name="Lipzen A."/>
            <person name="Maire R."/>
            <person name="Meier B."/>
            <person name="Mihaltcheva S."/>
            <person name="Molinier V."/>
            <person name="Murat C."/>
            <person name="Poggeler S."/>
            <person name="Quandt C.A."/>
            <person name="Sperisen C."/>
            <person name="Tritt A."/>
            <person name="Tisserant E."/>
            <person name="Crous P.W."/>
            <person name="Henrissat B."/>
            <person name="Nehls U."/>
            <person name="Egli S."/>
            <person name="Spatafora J.W."/>
            <person name="Grigoriev I.V."/>
            <person name="Martin F.M."/>
        </authorList>
    </citation>
    <scope>NUCLEOTIDE SEQUENCE [LARGE SCALE GENOMIC DNA]</scope>
    <source>
        <strain evidence="6 7">CBS 207.34</strain>
    </source>
</reference>
<name>A0A8E2EVV7_9PEZI</name>
<dbReference type="Pfam" id="PF20843">
    <property type="entry name" value="Rax2_3"/>
    <property type="match status" value="1"/>
</dbReference>
<organism evidence="6 7">
    <name type="scientific">Glonium stellatum</name>
    <dbReference type="NCBI Taxonomy" id="574774"/>
    <lineage>
        <taxon>Eukaryota</taxon>
        <taxon>Fungi</taxon>
        <taxon>Dikarya</taxon>
        <taxon>Ascomycota</taxon>
        <taxon>Pezizomycotina</taxon>
        <taxon>Dothideomycetes</taxon>
        <taxon>Pleosporomycetidae</taxon>
        <taxon>Gloniales</taxon>
        <taxon>Gloniaceae</taxon>
        <taxon>Glonium</taxon>
    </lineage>
</organism>
<dbReference type="SUPFAM" id="SSF50952">
    <property type="entry name" value="Soluble quinoprotein glucose dehydrogenase"/>
    <property type="match status" value="1"/>
</dbReference>
<keyword evidence="1" id="KW-0472">Membrane</keyword>
<evidence type="ECO:0000256" key="1">
    <source>
        <dbReference type="SAM" id="Phobius"/>
    </source>
</evidence>
<dbReference type="Proteomes" id="UP000250140">
    <property type="component" value="Unassembled WGS sequence"/>
</dbReference>
<dbReference type="Pfam" id="PF20842">
    <property type="entry name" value="Rax2_2"/>
    <property type="match status" value="1"/>
</dbReference>
<gene>
    <name evidence="6" type="ORF">AOQ84DRAFT_89126</name>
</gene>
<evidence type="ECO:0000256" key="2">
    <source>
        <dbReference type="SAM" id="SignalP"/>
    </source>
</evidence>
<dbReference type="AlphaFoldDB" id="A0A8E2EVV7"/>
<dbReference type="InterPro" id="IPR011041">
    <property type="entry name" value="Quinoprot_gluc/sorb_DH_b-prop"/>
</dbReference>
<evidence type="ECO:0000313" key="6">
    <source>
        <dbReference type="EMBL" id="OCL05877.1"/>
    </source>
</evidence>
<feature type="domain" description="Rax2-like C-terminal" evidence="3">
    <location>
        <begin position="906"/>
        <end position="1155"/>
    </location>
</feature>
<dbReference type="GO" id="GO:1902929">
    <property type="term" value="C:plasma membrane of growing cell tip"/>
    <property type="evidence" value="ECO:0007669"/>
    <property type="project" value="TreeGrafter"/>
</dbReference>
<evidence type="ECO:0000259" key="5">
    <source>
        <dbReference type="Pfam" id="PF20843"/>
    </source>
</evidence>
<dbReference type="PANTHER" id="PTHR31778">
    <property type="entry name" value="BUD SITE SELECTION PROTEIN RAX2"/>
    <property type="match status" value="1"/>
</dbReference>
<accession>A0A8E2EVV7</accession>
<evidence type="ECO:0000259" key="3">
    <source>
        <dbReference type="Pfam" id="PF12768"/>
    </source>
</evidence>
<keyword evidence="2" id="KW-0732">Signal</keyword>
<evidence type="ECO:0000313" key="7">
    <source>
        <dbReference type="Proteomes" id="UP000250140"/>
    </source>
</evidence>
<keyword evidence="7" id="KW-1185">Reference proteome</keyword>
<dbReference type="InterPro" id="IPR048266">
    <property type="entry name" value="Rax2-like_second"/>
</dbReference>
<evidence type="ECO:0000259" key="4">
    <source>
        <dbReference type="Pfam" id="PF20842"/>
    </source>
</evidence>
<dbReference type="InterPro" id="IPR011043">
    <property type="entry name" value="Gal_Oxase/kelch_b-propeller"/>
</dbReference>